<evidence type="ECO:0000256" key="16">
    <source>
        <dbReference type="ARBA" id="ARBA00077688"/>
    </source>
</evidence>
<dbReference type="EMBL" id="FNCK01000004">
    <property type="protein sequence ID" value="SDG22946.1"/>
    <property type="molecule type" value="Genomic_DNA"/>
</dbReference>
<sequence length="471" mass="53113">MLEELKPKRVFHYFEELTKIPRESGNEQEVSDFLYNIGKELGYETIQDDSNNVIIRKPAHPDYVDHEPVVLQGHMDMVAEKADGVSHDFTKDPIPLVVEDDWVKTKGTTLGADDGIAVAMGLAIIEDKEAKHPAIELLITTDEETTMSGARAVKKEALHGKKLLNIDAEVEGILLSGCSGGHNLIGTQTLDYQPRKLKNTFELTIKNMLGGHSGMEIHQERGNAIKFALQALDLIKTISDYELVSIVGGSKHNAIPRDAKVIFTSNEENFTIDFSDLIAKYPLDLDMEVTINQVEDAKEVLTQESKENIEHFIAEVPHGVYSMMEEYPDIVECSNNLAIFEMNDGHLKVTISLRSSNPETFDAHTKNVKNIYQKNGFKVVEEDYYKPWEFAKDSKLREVALVTYIENFGKEMKVEIVHAALEPAVFTETFPEMEMIAVGPTMKDVHSPKERLSISSTERTFKFIKKLLERL</sequence>
<evidence type="ECO:0000256" key="5">
    <source>
        <dbReference type="ARBA" id="ARBA00022801"/>
    </source>
</evidence>
<dbReference type="PANTHER" id="PTHR43501">
    <property type="entry name" value="CYTOSOL NON-SPECIFIC DIPEPTIDASE"/>
    <property type="match status" value="1"/>
</dbReference>
<evidence type="ECO:0000256" key="14">
    <source>
        <dbReference type="ARBA" id="ARBA00075285"/>
    </source>
</evidence>
<keyword evidence="4" id="KW-0479">Metal-binding</keyword>
<dbReference type="AlphaFoldDB" id="A0A1G7SIN6"/>
<keyword evidence="5" id="KW-0378">Hydrolase</keyword>
<gene>
    <name evidence="19" type="ORF">SAMN05421791_10441</name>
</gene>
<dbReference type="OrthoDB" id="9773892at2"/>
<evidence type="ECO:0000313" key="20">
    <source>
        <dbReference type="Proteomes" id="UP000199708"/>
    </source>
</evidence>
<organism evidence="19 20">
    <name type="scientific">Facklamia miroungae</name>
    <dbReference type="NCBI Taxonomy" id="120956"/>
    <lineage>
        <taxon>Bacteria</taxon>
        <taxon>Bacillati</taxon>
        <taxon>Bacillota</taxon>
        <taxon>Bacilli</taxon>
        <taxon>Lactobacillales</taxon>
        <taxon>Aerococcaceae</taxon>
        <taxon>Facklamia</taxon>
    </lineage>
</organism>
<evidence type="ECO:0000259" key="18">
    <source>
        <dbReference type="Pfam" id="PF07687"/>
    </source>
</evidence>
<evidence type="ECO:0000256" key="17">
    <source>
        <dbReference type="ARBA" id="ARBA00078074"/>
    </source>
</evidence>
<dbReference type="InterPro" id="IPR001160">
    <property type="entry name" value="Peptidase_M20C"/>
</dbReference>
<keyword evidence="7" id="KW-0482">Metalloprotease</keyword>
<dbReference type="PRINTS" id="PR00934">
    <property type="entry name" value="XHISDIPTASE"/>
</dbReference>
<accession>A0A1G7SIN6</accession>
<proteinExistence type="inferred from homology"/>
<feature type="domain" description="Peptidase M20 dimerisation" evidence="18">
    <location>
        <begin position="205"/>
        <end position="265"/>
    </location>
</feature>
<dbReference type="Gene3D" id="3.40.630.10">
    <property type="entry name" value="Zn peptidases"/>
    <property type="match status" value="2"/>
</dbReference>
<evidence type="ECO:0000256" key="3">
    <source>
        <dbReference type="ARBA" id="ARBA00022670"/>
    </source>
</evidence>
<reference evidence="19 20" key="1">
    <citation type="submission" date="2016-10" db="EMBL/GenBank/DDBJ databases">
        <authorList>
            <person name="de Groot N.N."/>
        </authorList>
    </citation>
    <scope>NUCLEOTIDE SEQUENCE [LARGE SCALE GENOMIC DNA]</scope>
    <source>
        <strain evidence="19 20">ATCC BAA-466</strain>
    </source>
</reference>
<keyword evidence="20" id="KW-1185">Reference proteome</keyword>
<evidence type="ECO:0000256" key="10">
    <source>
        <dbReference type="ARBA" id="ARBA00038976"/>
    </source>
</evidence>
<protein>
    <recommendedName>
        <fullName evidence="13">Cytosol non-specific dipeptidase</fullName>
        <ecNumber evidence="10">3.4.13.18</ecNumber>
    </recommendedName>
    <alternativeName>
        <fullName evidence="16">Aminoacyl-histidine dipeptidase</fullName>
    </alternativeName>
    <alternativeName>
        <fullName evidence="15">Beta-alanyl-histidine dipeptidase</fullName>
    </alternativeName>
    <alternativeName>
        <fullName evidence="14">Carnosinase</fullName>
    </alternativeName>
    <alternativeName>
        <fullName evidence="11">Peptidase D</fullName>
    </alternativeName>
    <alternativeName>
        <fullName evidence="17">Xaa-His dipeptidase</fullName>
    </alternativeName>
</protein>
<evidence type="ECO:0000256" key="12">
    <source>
        <dbReference type="ARBA" id="ARBA00061423"/>
    </source>
</evidence>
<dbReference type="SUPFAM" id="SSF55031">
    <property type="entry name" value="Bacterial exopeptidase dimerisation domain"/>
    <property type="match status" value="1"/>
</dbReference>
<dbReference type="Pfam" id="PF07687">
    <property type="entry name" value="M20_dimer"/>
    <property type="match status" value="1"/>
</dbReference>
<evidence type="ECO:0000256" key="15">
    <source>
        <dbReference type="ARBA" id="ARBA00076004"/>
    </source>
</evidence>
<keyword evidence="6" id="KW-0862">Zinc</keyword>
<dbReference type="GO" id="GO:0046872">
    <property type="term" value="F:metal ion binding"/>
    <property type="evidence" value="ECO:0007669"/>
    <property type="project" value="UniProtKB-KW"/>
</dbReference>
<dbReference type="GO" id="GO:0006508">
    <property type="term" value="P:proteolysis"/>
    <property type="evidence" value="ECO:0007669"/>
    <property type="project" value="UniProtKB-KW"/>
</dbReference>
<dbReference type="InterPro" id="IPR002933">
    <property type="entry name" value="Peptidase_M20"/>
</dbReference>
<comment type="cofactor">
    <cofactor evidence="2">
        <name>Zn(2+)</name>
        <dbReference type="ChEBI" id="CHEBI:29105"/>
    </cofactor>
</comment>
<dbReference type="InterPro" id="IPR036264">
    <property type="entry name" value="Bact_exopeptidase_dim_dom"/>
</dbReference>
<keyword evidence="8" id="KW-0170">Cobalt</keyword>
<evidence type="ECO:0000256" key="7">
    <source>
        <dbReference type="ARBA" id="ARBA00023049"/>
    </source>
</evidence>
<evidence type="ECO:0000256" key="9">
    <source>
        <dbReference type="ARBA" id="ARBA00036421"/>
    </source>
</evidence>
<evidence type="ECO:0000256" key="1">
    <source>
        <dbReference type="ARBA" id="ARBA00001941"/>
    </source>
</evidence>
<evidence type="ECO:0000256" key="13">
    <source>
        <dbReference type="ARBA" id="ARBA00071271"/>
    </source>
</evidence>
<comment type="similarity">
    <text evidence="12">Belongs to the peptidase M20C family.</text>
</comment>
<dbReference type="GO" id="GO:0005829">
    <property type="term" value="C:cytosol"/>
    <property type="evidence" value="ECO:0007669"/>
    <property type="project" value="TreeGrafter"/>
</dbReference>
<dbReference type="InterPro" id="IPR011650">
    <property type="entry name" value="Peptidase_M20_dimer"/>
</dbReference>
<dbReference type="FunFam" id="3.40.630.10:FF:000015">
    <property type="entry name" value="Aminoacyl-histidine dipeptidase PepD"/>
    <property type="match status" value="1"/>
</dbReference>
<dbReference type="PIRSF" id="PIRSF016599">
    <property type="entry name" value="Xaa-His_dipept"/>
    <property type="match status" value="1"/>
</dbReference>
<name>A0A1G7SIN6_9LACT</name>
<dbReference type="FunFam" id="3.40.630.10:FF:000018">
    <property type="entry name" value="Aminoacyl-histidine dipeptidase PepD"/>
    <property type="match status" value="1"/>
</dbReference>
<evidence type="ECO:0000256" key="4">
    <source>
        <dbReference type="ARBA" id="ARBA00022723"/>
    </source>
</evidence>
<dbReference type="GO" id="GO:0070573">
    <property type="term" value="F:metallodipeptidase activity"/>
    <property type="evidence" value="ECO:0007669"/>
    <property type="project" value="TreeGrafter"/>
</dbReference>
<evidence type="ECO:0000256" key="11">
    <source>
        <dbReference type="ARBA" id="ARBA00044252"/>
    </source>
</evidence>
<dbReference type="EC" id="3.4.13.18" evidence="10"/>
<comment type="cofactor">
    <cofactor evidence="1">
        <name>Co(2+)</name>
        <dbReference type="ChEBI" id="CHEBI:48828"/>
    </cofactor>
</comment>
<dbReference type="STRING" id="120956.SAMN05421791_10441"/>
<evidence type="ECO:0000256" key="8">
    <source>
        <dbReference type="ARBA" id="ARBA00023285"/>
    </source>
</evidence>
<dbReference type="RefSeq" id="WP_090289734.1">
    <property type="nucleotide sequence ID" value="NZ_FNCK01000004.1"/>
</dbReference>
<dbReference type="Proteomes" id="UP000199708">
    <property type="component" value="Unassembled WGS sequence"/>
</dbReference>
<dbReference type="PANTHER" id="PTHR43501:SF1">
    <property type="entry name" value="CYTOSOL NON-SPECIFIC DIPEPTIDASE"/>
    <property type="match status" value="1"/>
</dbReference>
<dbReference type="Pfam" id="PF01546">
    <property type="entry name" value="Peptidase_M20"/>
    <property type="match status" value="1"/>
</dbReference>
<dbReference type="SUPFAM" id="SSF53187">
    <property type="entry name" value="Zn-dependent exopeptidases"/>
    <property type="match status" value="1"/>
</dbReference>
<dbReference type="NCBIfam" id="TIGR01893">
    <property type="entry name" value="aa-his-dipept"/>
    <property type="match status" value="1"/>
</dbReference>
<keyword evidence="3" id="KW-0645">Protease</keyword>
<evidence type="ECO:0000256" key="2">
    <source>
        <dbReference type="ARBA" id="ARBA00001947"/>
    </source>
</evidence>
<evidence type="ECO:0000313" key="19">
    <source>
        <dbReference type="EMBL" id="SDG22946.1"/>
    </source>
</evidence>
<evidence type="ECO:0000256" key="6">
    <source>
        <dbReference type="ARBA" id="ARBA00022833"/>
    </source>
</evidence>
<comment type="catalytic activity">
    <reaction evidence="9">
        <text>Hydrolysis of dipeptides, preferentially hydrophobic dipeptides including prolyl amino acids.</text>
        <dbReference type="EC" id="3.4.13.18"/>
    </reaction>
</comment>